<protein>
    <submittedName>
        <fullName evidence="2">O-antigen polysaccharide polymerase Wzy family protein</fullName>
    </submittedName>
</protein>
<feature type="transmembrane region" description="Helical" evidence="1">
    <location>
        <begin position="455"/>
        <end position="476"/>
    </location>
</feature>
<dbReference type="AlphaFoldDB" id="A0A9D1HKC7"/>
<dbReference type="NCBIfam" id="TIGR04370">
    <property type="entry name" value="glyco_rpt_poly"/>
    <property type="match status" value="1"/>
</dbReference>
<accession>A0A9D1HKC7</accession>
<comment type="caution">
    <text evidence="2">The sequence shown here is derived from an EMBL/GenBank/DDBJ whole genome shotgun (WGS) entry which is preliminary data.</text>
</comment>
<gene>
    <name evidence="2" type="ORF">IAB63_10800</name>
</gene>
<keyword evidence="1" id="KW-0472">Membrane</keyword>
<dbReference type="Pfam" id="PF14296">
    <property type="entry name" value="O-ag_pol_Wzy"/>
    <property type="match status" value="1"/>
</dbReference>
<feature type="transmembrane region" description="Helical" evidence="1">
    <location>
        <begin position="425"/>
        <end position="443"/>
    </location>
</feature>
<reference evidence="2" key="1">
    <citation type="submission" date="2020-10" db="EMBL/GenBank/DDBJ databases">
        <authorList>
            <person name="Gilroy R."/>
        </authorList>
    </citation>
    <scope>NUCLEOTIDE SEQUENCE</scope>
    <source>
        <strain evidence="2">CHK187-14744</strain>
    </source>
</reference>
<feature type="transmembrane region" description="Helical" evidence="1">
    <location>
        <begin position="86"/>
        <end position="108"/>
    </location>
</feature>
<evidence type="ECO:0000256" key="1">
    <source>
        <dbReference type="SAM" id="Phobius"/>
    </source>
</evidence>
<sequence>MRKCLRYSLMVGAMVCLIVGLLQSLEYALLLSGVCLLLNNLIYCTENIYQRIVFLIFNCTFAVFLMGRPVIDMFRGNPLWNYEYEHVFFALISIVISLFCLFAGAMFADALHQKDICKGGKKESAAQKVYRERYRISLQDVSLALYWLTMVIYLITQLERLAYMQGRSYEEYYATFSSSLPYIFDIMASFMRYSLCMFLATMPSKKRAFVPLTVYLLSAVPSLLIGIRNTIVLNAIFIFVYYFIRDALEDKEKWIGRLERLAVAVIVPVALVFLAAYNYLRAGTAIAVHGVWALLVDLFYKQGVSFWVLCIGHQAIPELPWHPFRNYTFGGIIDYFTHGTIAQKLFGAQSLGTGNNIIQATLGNSFSHSMSYVTRGDDYLAGMGWGSSYILEVFTDFGYIGLVIFNLILGFLLIYGIYWARKRHFAFTVFLLSITSIFFIPRAEATGWIEFLINIRFWVPVIFCYMAAGLLVKTYGYKQLDPDYKRIKWKGSHYVSKIRIK</sequence>
<dbReference type="InterPro" id="IPR029468">
    <property type="entry name" value="O-ag_pol_Wzy"/>
</dbReference>
<dbReference type="Proteomes" id="UP000824164">
    <property type="component" value="Unassembled WGS sequence"/>
</dbReference>
<keyword evidence="1" id="KW-1133">Transmembrane helix</keyword>
<name>A0A9D1HKC7_9FIRM</name>
<feature type="transmembrane region" description="Helical" evidence="1">
    <location>
        <begin position="182"/>
        <end position="202"/>
    </location>
</feature>
<reference evidence="2" key="2">
    <citation type="journal article" date="2021" name="PeerJ">
        <title>Extensive microbial diversity within the chicken gut microbiome revealed by metagenomics and culture.</title>
        <authorList>
            <person name="Gilroy R."/>
            <person name="Ravi A."/>
            <person name="Getino M."/>
            <person name="Pursley I."/>
            <person name="Horton D.L."/>
            <person name="Alikhan N.F."/>
            <person name="Baker D."/>
            <person name="Gharbi K."/>
            <person name="Hall N."/>
            <person name="Watson M."/>
            <person name="Adriaenssens E.M."/>
            <person name="Foster-Nyarko E."/>
            <person name="Jarju S."/>
            <person name="Secka A."/>
            <person name="Antonio M."/>
            <person name="Oren A."/>
            <person name="Chaudhuri R.R."/>
            <person name="La Ragione R."/>
            <person name="Hildebrand F."/>
            <person name="Pallen M.J."/>
        </authorList>
    </citation>
    <scope>NUCLEOTIDE SEQUENCE</scope>
    <source>
        <strain evidence="2">CHK187-14744</strain>
    </source>
</reference>
<keyword evidence="1" id="KW-0812">Transmembrane</keyword>
<feature type="transmembrane region" description="Helical" evidence="1">
    <location>
        <begin position="7"/>
        <end position="22"/>
    </location>
</feature>
<evidence type="ECO:0000313" key="2">
    <source>
        <dbReference type="EMBL" id="HIU03727.1"/>
    </source>
</evidence>
<feature type="transmembrane region" description="Helical" evidence="1">
    <location>
        <begin position="397"/>
        <end position="418"/>
    </location>
</feature>
<feature type="transmembrane region" description="Helical" evidence="1">
    <location>
        <begin position="261"/>
        <end position="280"/>
    </location>
</feature>
<feature type="transmembrane region" description="Helical" evidence="1">
    <location>
        <begin position="214"/>
        <end position="241"/>
    </location>
</feature>
<organism evidence="2 3">
    <name type="scientific">Candidatus Onthocola gallistercoris</name>
    <dbReference type="NCBI Taxonomy" id="2840876"/>
    <lineage>
        <taxon>Bacteria</taxon>
        <taxon>Bacillati</taxon>
        <taxon>Bacillota</taxon>
        <taxon>Bacilli</taxon>
        <taxon>Candidatus Onthocola</taxon>
    </lineage>
</organism>
<feature type="transmembrane region" description="Helical" evidence="1">
    <location>
        <begin position="52"/>
        <end position="71"/>
    </location>
</feature>
<proteinExistence type="predicted"/>
<feature type="transmembrane region" description="Helical" evidence="1">
    <location>
        <begin position="28"/>
        <end position="45"/>
    </location>
</feature>
<feature type="transmembrane region" description="Helical" evidence="1">
    <location>
        <begin position="143"/>
        <end position="162"/>
    </location>
</feature>
<evidence type="ECO:0000313" key="3">
    <source>
        <dbReference type="Proteomes" id="UP000824164"/>
    </source>
</evidence>
<dbReference type="EMBL" id="DVLT01000069">
    <property type="protein sequence ID" value="HIU03727.1"/>
    <property type="molecule type" value="Genomic_DNA"/>
</dbReference>